<dbReference type="InterPro" id="IPR042094">
    <property type="entry name" value="T2SS_GspF_sf"/>
</dbReference>
<dbReference type="Pfam" id="PF00482">
    <property type="entry name" value="T2SSF"/>
    <property type="match status" value="1"/>
</dbReference>
<comment type="caution">
    <text evidence="8">The sequence shown here is derived from an EMBL/GenBank/DDBJ whole genome shotgun (WGS) entry which is preliminary data.</text>
</comment>
<feature type="domain" description="Type II secretion system protein GspF" evidence="7">
    <location>
        <begin position="116"/>
        <end position="240"/>
    </location>
</feature>
<reference evidence="8 9" key="1">
    <citation type="submission" date="2018-11" db="EMBL/GenBank/DDBJ databases">
        <title>The draft genome sequence of Amphritea balenae JAMM 1525T.</title>
        <authorList>
            <person name="Fang Z."/>
            <person name="Zhang Y."/>
            <person name="Han X."/>
        </authorList>
    </citation>
    <scope>NUCLEOTIDE SEQUENCE [LARGE SCALE GENOMIC DNA]</scope>
    <source>
        <strain evidence="8 9">JAMM 1525</strain>
    </source>
</reference>
<keyword evidence="9" id="KW-1185">Reference proteome</keyword>
<feature type="transmembrane region" description="Helical" evidence="6">
    <location>
        <begin position="255"/>
        <end position="276"/>
    </location>
</feature>
<gene>
    <name evidence="8" type="ORF">EHS89_13360</name>
</gene>
<proteinExistence type="predicted"/>
<evidence type="ECO:0000313" key="8">
    <source>
        <dbReference type="EMBL" id="RRC98593.1"/>
    </source>
</evidence>
<dbReference type="RefSeq" id="WP_124926654.1">
    <property type="nucleotide sequence ID" value="NZ_BMOH01000002.1"/>
</dbReference>
<evidence type="ECO:0000256" key="4">
    <source>
        <dbReference type="ARBA" id="ARBA00022989"/>
    </source>
</evidence>
<dbReference type="EMBL" id="RQXV01000007">
    <property type="protein sequence ID" value="RRC98593.1"/>
    <property type="molecule type" value="Genomic_DNA"/>
</dbReference>
<evidence type="ECO:0000256" key="3">
    <source>
        <dbReference type="ARBA" id="ARBA00022692"/>
    </source>
</evidence>
<dbReference type="InterPro" id="IPR018076">
    <property type="entry name" value="T2SS_GspF_dom"/>
</dbReference>
<protein>
    <recommendedName>
        <fullName evidence="7">Type II secretion system protein GspF domain-containing protein</fullName>
    </recommendedName>
</protein>
<name>A0A3P1SN08_9GAMM</name>
<dbReference type="AlphaFoldDB" id="A0A3P1SN08"/>
<dbReference type="PANTHER" id="PTHR35007">
    <property type="entry name" value="INTEGRAL MEMBRANE PROTEIN-RELATED"/>
    <property type="match status" value="1"/>
</dbReference>
<dbReference type="Proteomes" id="UP000267535">
    <property type="component" value="Unassembled WGS sequence"/>
</dbReference>
<keyword evidence="2" id="KW-1003">Cell membrane</keyword>
<evidence type="ECO:0000256" key="1">
    <source>
        <dbReference type="ARBA" id="ARBA00004651"/>
    </source>
</evidence>
<evidence type="ECO:0000256" key="6">
    <source>
        <dbReference type="SAM" id="Phobius"/>
    </source>
</evidence>
<feature type="transmembrane region" description="Helical" evidence="6">
    <location>
        <begin position="82"/>
        <end position="100"/>
    </location>
</feature>
<keyword evidence="5 6" id="KW-0472">Membrane</keyword>
<feature type="transmembrane region" description="Helical" evidence="6">
    <location>
        <begin position="224"/>
        <end position="243"/>
    </location>
</feature>
<feature type="transmembrane region" description="Helical" evidence="6">
    <location>
        <begin position="6"/>
        <end position="24"/>
    </location>
</feature>
<comment type="subcellular location">
    <subcellularLocation>
        <location evidence="1">Cell membrane</location>
        <topology evidence="1">Multi-pass membrane protein</topology>
    </subcellularLocation>
</comment>
<evidence type="ECO:0000256" key="5">
    <source>
        <dbReference type="ARBA" id="ARBA00023136"/>
    </source>
</evidence>
<sequence length="283" mass="31201">MDIRLIVLIFAAFVLGLTFFYLIGKYSYSLFGLYESRVINNVEHKLRLSFISASPRFLLLSSLLLTCFLSLIGFIFLGPVGAVLGILMGLSAPWVYQFIYRKQRLNKFVYQLPDALASLAAAMRAGGSLNKGIEMLAQRQPAPLSQEFGLIVAENRVGRDLEDSLRDMGKRLNCPELDLLTTAIVIARGVGGNLADTLDSLADTLREKAQVEGKIKALTAMGRMQGWVISLLPVGVGAVLFSLEPEKMSVLFTEVWGWAVLGVMSCMMALAIWLIYKIVNIDV</sequence>
<organism evidence="8 9">
    <name type="scientific">Amphritea balenae</name>
    <dbReference type="NCBI Taxonomy" id="452629"/>
    <lineage>
        <taxon>Bacteria</taxon>
        <taxon>Pseudomonadati</taxon>
        <taxon>Pseudomonadota</taxon>
        <taxon>Gammaproteobacteria</taxon>
        <taxon>Oceanospirillales</taxon>
        <taxon>Oceanospirillaceae</taxon>
        <taxon>Amphritea</taxon>
    </lineage>
</organism>
<dbReference type="Gene3D" id="1.20.81.30">
    <property type="entry name" value="Type II secretion system (T2SS), domain F"/>
    <property type="match status" value="1"/>
</dbReference>
<evidence type="ECO:0000259" key="7">
    <source>
        <dbReference type="Pfam" id="PF00482"/>
    </source>
</evidence>
<dbReference type="GO" id="GO:0005886">
    <property type="term" value="C:plasma membrane"/>
    <property type="evidence" value="ECO:0007669"/>
    <property type="project" value="UniProtKB-SubCell"/>
</dbReference>
<evidence type="ECO:0000256" key="2">
    <source>
        <dbReference type="ARBA" id="ARBA00022475"/>
    </source>
</evidence>
<accession>A0A3P1SN08</accession>
<keyword evidence="3 6" id="KW-0812">Transmembrane</keyword>
<keyword evidence="4 6" id="KW-1133">Transmembrane helix</keyword>
<dbReference type="OrthoDB" id="5611741at2"/>
<dbReference type="PANTHER" id="PTHR35007:SF1">
    <property type="entry name" value="PILUS ASSEMBLY PROTEIN"/>
    <property type="match status" value="1"/>
</dbReference>
<evidence type="ECO:0000313" key="9">
    <source>
        <dbReference type="Proteomes" id="UP000267535"/>
    </source>
</evidence>